<gene>
    <name evidence="1" type="ORF">BaRGS_00006350</name>
</gene>
<proteinExistence type="predicted"/>
<dbReference type="Proteomes" id="UP001519460">
    <property type="component" value="Unassembled WGS sequence"/>
</dbReference>
<organism evidence="1 2">
    <name type="scientific">Batillaria attramentaria</name>
    <dbReference type="NCBI Taxonomy" id="370345"/>
    <lineage>
        <taxon>Eukaryota</taxon>
        <taxon>Metazoa</taxon>
        <taxon>Spiralia</taxon>
        <taxon>Lophotrochozoa</taxon>
        <taxon>Mollusca</taxon>
        <taxon>Gastropoda</taxon>
        <taxon>Caenogastropoda</taxon>
        <taxon>Sorbeoconcha</taxon>
        <taxon>Cerithioidea</taxon>
        <taxon>Batillariidae</taxon>
        <taxon>Batillaria</taxon>
    </lineage>
</organism>
<comment type="caution">
    <text evidence="1">The sequence shown here is derived from an EMBL/GenBank/DDBJ whole genome shotgun (WGS) entry which is preliminary data.</text>
</comment>
<reference evidence="1 2" key="1">
    <citation type="journal article" date="2023" name="Sci. Data">
        <title>Genome assembly of the Korean intertidal mud-creeper Batillaria attramentaria.</title>
        <authorList>
            <person name="Patra A.K."/>
            <person name="Ho P.T."/>
            <person name="Jun S."/>
            <person name="Lee S.J."/>
            <person name="Kim Y."/>
            <person name="Won Y.J."/>
        </authorList>
    </citation>
    <scope>NUCLEOTIDE SEQUENCE [LARGE SCALE GENOMIC DNA]</scope>
    <source>
        <strain evidence="1">Wonlab-2016</strain>
    </source>
</reference>
<evidence type="ECO:0000313" key="1">
    <source>
        <dbReference type="EMBL" id="KAK7502397.1"/>
    </source>
</evidence>
<name>A0ABD0LSH3_9CAEN</name>
<dbReference type="AlphaFoldDB" id="A0ABD0LSH3"/>
<protein>
    <submittedName>
        <fullName evidence="1">Uncharacterized protein</fullName>
    </submittedName>
</protein>
<keyword evidence="2" id="KW-1185">Reference proteome</keyword>
<sequence>MTNRDTRCRRYHQAPPIENNYQHIEDGRGPPRPLHNPLEGCLRSFLTTPKSYNEVRQQQDIKTVRSSVGADGQTLGWSLCVCYLPVTQASAFASLRHKYHLSLQASDTLFLSQLIVETTPDGKNNDTSRIQDSCAARNARGLPGMTVNTYSTFDVHFWLKRLLTYCNFCAFL</sequence>
<evidence type="ECO:0000313" key="2">
    <source>
        <dbReference type="Proteomes" id="UP001519460"/>
    </source>
</evidence>
<dbReference type="EMBL" id="JACVVK020000026">
    <property type="protein sequence ID" value="KAK7502397.1"/>
    <property type="molecule type" value="Genomic_DNA"/>
</dbReference>
<accession>A0ABD0LSH3</accession>